<dbReference type="RefSeq" id="WP_344480739.1">
    <property type="nucleotide sequence ID" value="NZ_BAAAQF010000002.1"/>
</dbReference>
<sequence>MAKDPAVDLTRDAQRVLGAGWLEPDERLIEAAPVWGLPALDGVPKPPWPADQLGRRAVKVVGLTLLWIAGSVVVLIVLLVLADGMGGGGGESGSTRTKGPAVVLHGRGRESLAGRLATPALRRRGWWVFTNRRVAFVAPRGKVAAKFWSGSGPENEFAGPVPVDTVAEVRDTAYTYEGDVDRVRRTRFLRRRKPAGLYKRVRFADGSGVDFRRRHQ</sequence>
<dbReference type="Proteomes" id="UP001499851">
    <property type="component" value="Unassembled WGS sequence"/>
</dbReference>
<keyword evidence="1" id="KW-1133">Transmembrane helix</keyword>
<keyword evidence="1" id="KW-0472">Membrane</keyword>
<feature type="transmembrane region" description="Helical" evidence="1">
    <location>
        <begin position="60"/>
        <end position="82"/>
    </location>
</feature>
<gene>
    <name evidence="2" type="ORF">GCM10009830_02320</name>
</gene>
<keyword evidence="3" id="KW-1185">Reference proteome</keyword>
<dbReference type="EMBL" id="BAAAQF010000002">
    <property type="protein sequence ID" value="GAA1660764.1"/>
    <property type="molecule type" value="Genomic_DNA"/>
</dbReference>
<name>A0ABP4RS18_9ACTN</name>
<keyword evidence="1" id="KW-0812">Transmembrane</keyword>
<evidence type="ECO:0008006" key="4">
    <source>
        <dbReference type="Google" id="ProtNLM"/>
    </source>
</evidence>
<evidence type="ECO:0000313" key="2">
    <source>
        <dbReference type="EMBL" id="GAA1660764.1"/>
    </source>
</evidence>
<organism evidence="2 3">
    <name type="scientific">Glycomyces endophyticus</name>
    <dbReference type="NCBI Taxonomy" id="480996"/>
    <lineage>
        <taxon>Bacteria</taxon>
        <taxon>Bacillati</taxon>
        <taxon>Actinomycetota</taxon>
        <taxon>Actinomycetes</taxon>
        <taxon>Glycomycetales</taxon>
        <taxon>Glycomycetaceae</taxon>
        <taxon>Glycomyces</taxon>
    </lineage>
</organism>
<reference evidence="3" key="1">
    <citation type="journal article" date="2019" name="Int. J. Syst. Evol. Microbiol.">
        <title>The Global Catalogue of Microorganisms (GCM) 10K type strain sequencing project: providing services to taxonomists for standard genome sequencing and annotation.</title>
        <authorList>
            <consortium name="The Broad Institute Genomics Platform"/>
            <consortium name="The Broad Institute Genome Sequencing Center for Infectious Disease"/>
            <person name="Wu L."/>
            <person name="Ma J."/>
        </authorList>
    </citation>
    <scope>NUCLEOTIDE SEQUENCE [LARGE SCALE GENOMIC DNA]</scope>
    <source>
        <strain evidence="3">JCM 16001</strain>
    </source>
</reference>
<evidence type="ECO:0000313" key="3">
    <source>
        <dbReference type="Proteomes" id="UP001499851"/>
    </source>
</evidence>
<comment type="caution">
    <text evidence="2">The sequence shown here is derived from an EMBL/GenBank/DDBJ whole genome shotgun (WGS) entry which is preliminary data.</text>
</comment>
<evidence type="ECO:0000256" key="1">
    <source>
        <dbReference type="SAM" id="Phobius"/>
    </source>
</evidence>
<proteinExistence type="predicted"/>
<protein>
    <recommendedName>
        <fullName evidence="4">DUF4178 domain-containing protein</fullName>
    </recommendedName>
</protein>
<accession>A0ABP4RS18</accession>